<keyword evidence="2" id="KW-1185">Reference proteome</keyword>
<dbReference type="Proteomes" id="UP001159405">
    <property type="component" value="Unassembled WGS sequence"/>
</dbReference>
<protein>
    <submittedName>
        <fullName evidence="1">Uncharacterized protein</fullName>
    </submittedName>
</protein>
<accession>A0ABN8QDI1</accession>
<evidence type="ECO:0000313" key="1">
    <source>
        <dbReference type="EMBL" id="CAH3162392.1"/>
    </source>
</evidence>
<proteinExistence type="predicted"/>
<comment type="caution">
    <text evidence="1">The sequence shown here is derived from an EMBL/GenBank/DDBJ whole genome shotgun (WGS) entry which is preliminary data.</text>
</comment>
<gene>
    <name evidence="1" type="ORF">PLOB_00005266</name>
</gene>
<evidence type="ECO:0000313" key="2">
    <source>
        <dbReference type="Proteomes" id="UP001159405"/>
    </source>
</evidence>
<organism evidence="1 2">
    <name type="scientific">Porites lobata</name>
    <dbReference type="NCBI Taxonomy" id="104759"/>
    <lineage>
        <taxon>Eukaryota</taxon>
        <taxon>Metazoa</taxon>
        <taxon>Cnidaria</taxon>
        <taxon>Anthozoa</taxon>
        <taxon>Hexacorallia</taxon>
        <taxon>Scleractinia</taxon>
        <taxon>Fungiina</taxon>
        <taxon>Poritidae</taxon>
        <taxon>Porites</taxon>
    </lineage>
</organism>
<reference evidence="1 2" key="1">
    <citation type="submission" date="2022-05" db="EMBL/GenBank/DDBJ databases">
        <authorList>
            <consortium name="Genoscope - CEA"/>
            <person name="William W."/>
        </authorList>
    </citation>
    <scope>NUCLEOTIDE SEQUENCE [LARGE SCALE GENOMIC DNA]</scope>
</reference>
<sequence length="123" mass="14758">MFQDISNPYFNFNVSRFLVYCKNKRYMSLEREACCFEDEDGGDSVHWLYHCSCNKRYSDRVAALGCHINMSHEEWLQMNPECLHGQVLRLQMPHFDAMYLSYLLWKQETKVCICLLTNYLKFC</sequence>
<name>A0ABN8QDI1_9CNID</name>
<dbReference type="EMBL" id="CALNXK010000123">
    <property type="protein sequence ID" value="CAH3162392.1"/>
    <property type="molecule type" value="Genomic_DNA"/>
</dbReference>